<feature type="compositionally biased region" description="Low complexity" evidence="1">
    <location>
        <begin position="67"/>
        <end position="76"/>
    </location>
</feature>
<feature type="compositionally biased region" description="Basic and acidic residues" evidence="1">
    <location>
        <begin position="1"/>
        <end position="14"/>
    </location>
</feature>
<keyword evidence="2" id="KW-1133">Transmembrane helix</keyword>
<sequence>MSESPTEERRQESTRRRRISPDPPTCAPLIEEGGEEGSIISLPAQTLPAQTSFQKETADSPLLGEMSALRSASRSPSPEHPDEGVESNRSAFSARPPSPEQLEVSMSAEEKGQGDAESLLLNLPVEIIVAIVEHCQSPLDYFRFAATCRTLRLIVGSSIRLLHREKRYEVYYGIVSSLRHRFGAVFPHCCYSVMRYRKLGKRIWEEIEQDSDLLPLWRLERFNRDQFLETPIPEGNWGTKLSAPDFYLMSRILDQAEIVVKQLSTKAFNNTAAFEKQGYPPREYGETNPVLLTQTEKSRFLNAVLQYEYYCCLFFYKDIVLFYNNTYLHRRFFNNRNYSADADILGFYTVVIGVYAFYHGILLRMRIHMTLNDDEKVAFFLGCKQQEIIRFAHYLLCQGIQLFAKVHVMDSGSKRDFFLEEFFKRKGNRTHPAISVWGRDFNGEGARGEPTWTPWAYIEKVRESDPHLRSAIHLWDPDRLEQMRTTPQGARRIAR</sequence>
<evidence type="ECO:0000313" key="3">
    <source>
        <dbReference type="EMBL" id="OBS22738.1"/>
    </source>
</evidence>
<feature type="region of interest" description="Disordered" evidence="1">
    <location>
        <begin position="1"/>
        <end position="109"/>
    </location>
</feature>
<feature type="transmembrane region" description="Helical" evidence="2">
    <location>
        <begin position="307"/>
        <end position="324"/>
    </location>
</feature>
<feature type="compositionally biased region" description="Polar residues" evidence="1">
    <location>
        <begin position="43"/>
        <end position="55"/>
    </location>
</feature>
<dbReference type="CDD" id="cd09917">
    <property type="entry name" value="F-box_SF"/>
    <property type="match status" value="1"/>
</dbReference>
<dbReference type="SUPFAM" id="SSF81383">
    <property type="entry name" value="F-box domain"/>
    <property type="match status" value="1"/>
</dbReference>
<keyword evidence="2" id="KW-0472">Membrane</keyword>
<evidence type="ECO:0000256" key="1">
    <source>
        <dbReference type="SAM" id="MobiDB-lite"/>
    </source>
</evidence>
<keyword evidence="4" id="KW-1185">Reference proteome</keyword>
<evidence type="ECO:0000313" key="4">
    <source>
        <dbReference type="Proteomes" id="UP000091967"/>
    </source>
</evidence>
<dbReference type="Proteomes" id="UP000091967">
    <property type="component" value="Unassembled WGS sequence"/>
</dbReference>
<comment type="caution">
    <text evidence="3">The sequence shown here is derived from an EMBL/GenBank/DDBJ whole genome shotgun (WGS) entry which is preliminary data.</text>
</comment>
<accession>A0A1B8AQE6</accession>
<dbReference type="EMBL" id="LYXU01000003">
    <property type="protein sequence ID" value="OBS22738.1"/>
    <property type="molecule type" value="Genomic_DNA"/>
</dbReference>
<evidence type="ECO:0008006" key="5">
    <source>
        <dbReference type="Google" id="ProtNLM"/>
    </source>
</evidence>
<proteinExistence type="predicted"/>
<protein>
    <recommendedName>
        <fullName evidence="5">F-box domain-containing protein</fullName>
    </recommendedName>
</protein>
<evidence type="ECO:0000256" key="2">
    <source>
        <dbReference type="SAM" id="Phobius"/>
    </source>
</evidence>
<dbReference type="AlphaFoldDB" id="A0A1B8AQE6"/>
<dbReference type="InterPro" id="IPR036047">
    <property type="entry name" value="F-box-like_dom_sf"/>
</dbReference>
<gene>
    <name evidence="3" type="ORF">FPOA_09070</name>
</gene>
<keyword evidence="2" id="KW-0812">Transmembrane</keyword>
<organism evidence="3 4">
    <name type="scientific">Fusarium poae</name>
    <dbReference type="NCBI Taxonomy" id="36050"/>
    <lineage>
        <taxon>Eukaryota</taxon>
        <taxon>Fungi</taxon>
        <taxon>Dikarya</taxon>
        <taxon>Ascomycota</taxon>
        <taxon>Pezizomycotina</taxon>
        <taxon>Sordariomycetes</taxon>
        <taxon>Hypocreomycetidae</taxon>
        <taxon>Hypocreales</taxon>
        <taxon>Nectriaceae</taxon>
        <taxon>Fusarium</taxon>
    </lineage>
</organism>
<feature type="transmembrane region" description="Helical" evidence="2">
    <location>
        <begin position="344"/>
        <end position="363"/>
    </location>
</feature>
<name>A0A1B8AQE6_FUSPO</name>
<reference evidence="3 4" key="1">
    <citation type="submission" date="2016-06" db="EMBL/GenBank/DDBJ databases">
        <title>Living apart together: crosstalk between the core and supernumerary genomes in a fungal plant pathogen.</title>
        <authorList>
            <person name="Vanheule A."/>
            <person name="Audenaert K."/>
            <person name="Warris S."/>
            <person name="Van De Geest H."/>
            <person name="Schijlen E."/>
            <person name="Hofte M."/>
            <person name="De Saeger S."/>
            <person name="Haesaert G."/>
            <person name="Waalwijk C."/>
            <person name="Van Der Lee T."/>
        </authorList>
    </citation>
    <scope>NUCLEOTIDE SEQUENCE [LARGE SCALE GENOMIC DNA]</scope>
    <source>
        <strain evidence="3 4">2516</strain>
    </source>
</reference>